<dbReference type="Proteomes" id="UP000305067">
    <property type="component" value="Unassembled WGS sequence"/>
</dbReference>
<dbReference type="AlphaFoldDB" id="A0A5C3QG66"/>
<evidence type="ECO:0008006" key="4">
    <source>
        <dbReference type="Google" id="ProtNLM"/>
    </source>
</evidence>
<name>A0A5C3QG66_9AGAR</name>
<dbReference type="Gene3D" id="3.30.160.60">
    <property type="entry name" value="Classic Zinc Finger"/>
    <property type="match status" value="1"/>
</dbReference>
<dbReference type="OrthoDB" id="2188412at2759"/>
<dbReference type="EMBL" id="ML178826">
    <property type="protein sequence ID" value="TFL00996.1"/>
    <property type="molecule type" value="Genomic_DNA"/>
</dbReference>
<evidence type="ECO:0000256" key="1">
    <source>
        <dbReference type="SAM" id="MobiDB-lite"/>
    </source>
</evidence>
<feature type="region of interest" description="Disordered" evidence="1">
    <location>
        <begin position="228"/>
        <end position="255"/>
    </location>
</feature>
<evidence type="ECO:0000313" key="2">
    <source>
        <dbReference type="EMBL" id="TFL00996.1"/>
    </source>
</evidence>
<organism evidence="2 3">
    <name type="scientific">Pterulicium gracile</name>
    <dbReference type="NCBI Taxonomy" id="1884261"/>
    <lineage>
        <taxon>Eukaryota</taxon>
        <taxon>Fungi</taxon>
        <taxon>Dikarya</taxon>
        <taxon>Basidiomycota</taxon>
        <taxon>Agaricomycotina</taxon>
        <taxon>Agaricomycetes</taxon>
        <taxon>Agaricomycetidae</taxon>
        <taxon>Agaricales</taxon>
        <taxon>Pleurotineae</taxon>
        <taxon>Pterulaceae</taxon>
        <taxon>Pterulicium</taxon>
    </lineage>
</organism>
<keyword evidence="3" id="KW-1185">Reference proteome</keyword>
<protein>
    <recommendedName>
        <fullName evidence="4">C2H2-type domain-containing protein</fullName>
    </recommendedName>
</protein>
<evidence type="ECO:0000313" key="3">
    <source>
        <dbReference type="Proteomes" id="UP000305067"/>
    </source>
</evidence>
<reference evidence="2 3" key="1">
    <citation type="journal article" date="2019" name="Nat. Ecol. Evol.">
        <title>Megaphylogeny resolves global patterns of mushroom evolution.</title>
        <authorList>
            <person name="Varga T."/>
            <person name="Krizsan K."/>
            <person name="Foldi C."/>
            <person name="Dima B."/>
            <person name="Sanchez-Garcia M."/>
            <person name="Sanchez-Ramirez S."/>
            <person name="Szollosi G.J."/>
            <person name="Szarkandi J.G."/>
            <person name="Papp V."/>
            <person name="Albert L."/>
            <person name="Andreopoulos W."/>
            <person name="Angelini C."/>
            <person name="Antonin V."/>
            <person name="Barry K.W."/>
            <person name="Bougher N.L."/>
            <person name="Buchanan P."/>
            <person name="Buyck B."/>
            <person name="Bense V."/>
            <person name="Catcheside P."/>
            <person name="Chovatia M."/>
            <person name="Cooper J."/>
            <person name="Damon W."/>
            <person name="Desjardin D."/>
            <person name="Finy P."/>
            <person name="Geml J."/>
            <person name="Haridas S."/>
            <person name="Hughes K."/>
            <person name="Justo A."/>
            <person name="Karasinski D."/>
            <person name="Kautmanova I."/>
            <person name="Kiss B."/>
            <person name="Kocsube S."/>
            <person name="Kotiranta H."/>
            <person name="LaButti K.M."/>
            <person name="Lechner B.E."/>
            <person name="Liimatainen K."/>
            <person name="Lipzen A."/>
            <person name="Lukacs Z."/>
            <person name="Mihaltcheva S."/>
            <person name="Morgado L.N."/>
            <person name="Niskanen T."/>
            <person name="Noordeloos M.E."/>
            <person name="Ohm R.A."/>
            <person name="Ortiz-Santana B."/>
            <person name="Ovrebo C."/>
            <person name="Racz N."/>
            <person name="Riley R."/>
            <person name="Savchenko A."/>
            <person name="Shiryaev A."/>
            <person name="Soop K."/>
            <person name="Spirin V."/>
            <person name="Szebenyi C."/>
            <person name="Tomsovsky M."/>
            <person name="Tulloss R.E."/>
            <person name="Uehling J."/>
            <person name="Grigoriev I.V."/>
            <person name="Vagvolgyi C."/>
            <person name="Papp T."/>
            <person name="Martin F.M."/>
            <person name="Miettinen O."/>
            <person name="Hibbett D.S."/>
            <person name="Nagy L.G."/>
        </authorList>
    </citation>
    <scope>NUCLEOTIDE SEQUENCE [LARGE SCALE GENOMIC DNA]</scope>
    <source>
        <strain evidence="2 3">CBS 309.79</strain>
    </source>
</reference>
<accession>A0A5C3QG66</accession>
<gene>
    <name evidence="2" type="ORF">BDV98DRAFT_593419</name>
</gene>
<sequence>MEYPYFGTPLELPGAVYSYDPSIQVQPLRHERKGRKHGLSDRKMQALQEMKDRHKRENQLYRQDMGIDPRLTQTPVEYCHQDTEDFEMGDDSMLNNDIDSAQAPLFERVGDGWKCLHKHCKVRRPFTEKGSVERHWKTLHAHTKERFECPSCHNDFSRQDAVNKHVKGGSCPGSPSPTKKGKTVTAKDSNAKRHVVKERSVQSASGPISIKKIGRQTMNSLATAAALKTSKPNATAGPCSDRTLRRRKSSLSFQI</sequence>
<proteinExistence type="predicted"/>